<name>A0AAV9J105_CYACA</name>
<dbReference type="EMBL" id="JANCYW010000016">
    <property type="protein sequence ID" value="KAK4538272.1"/>
    <property type="molecule type" value="Genomic_DNA"/>
</dbReference>
<comment type="caution">
    <text evidence="4">The sequence shown here is derived from an EMBL/GenBank/DDBJ whole genome shotgun (WGS) entry which is preliminary data.</text>
</comment>
<evidence type="ECO:0000256" key="2">
    <source>
        <dbReference type="ARBA" id="ARBA00022640"/>
    </source>
</evidence>
<accession>A0AAV9J105</accession>
<proteinExistence type="predicted"/>
<evidence type="ECO:0000259" key="3">
    <source>
        <dbReference type="Pfam" id="PF04755"/>
    </source>
</evidence>
<gene>
    <name evidence="4" type="ORF">CDCA_CDCA16G4297</name>
</gene>
<evidence type="ECO:0000256" key="1">
    <source>
        <dbReference type="ARBA" id="ARBA00004474"/>
    </source>
</evidence>
<evidence type="ECO:0000313" key="5">
    <source>
        <dbReference type="Proteomes" id="UP001301350"/>
    </source>
</evidence>
<dbReference type="Proteomes" id="UP001301350">
    <property type="component" value="Unassembled WGS sequence"/>
</dbReference>
<dbReference type="InterPro" id="IPR006843">
    <property type="entry name" value="PAP/fibrillin_dom"/>
</dbReference>
<dbReference type="PANTHER" id="PTHR31906">
    <property type="entry name" value="PLASTID-LIPID-ASSOCIATED PROTEIN 4, CHLOROPLASTIC-RELATED"/>
    <property type="match status" value="1"/>
</dbReference>
<protein>
    <recommendedName>
        <fullName evidence="3">Plastid lipid-associated protein/fibrillin conserved domain-containing protein</fullName>
    </recommendedName>
</protein>
<reference evidence="4 5" key="1">
    <citation type="submission" date="2022-07" db="EMBL/GenBank/DDBJ databases">
        <title>Genome-wide signatures of adaptation to extreme environments.</title>
        <authorList>
            <person name="Cho C.H."/>
            <person name="Yoon H.S."/>
        </authorList>
    </citation>
    <scope>NUCLEOTIDE SEQUENCE [LARGE SCALE GENOMIC DNA]</scope>
    <source>
        <strain evidence="4 5">DBV 063 E5</strain>
    </source>
</reference>
<keyword evidence="2" id="KW-0934">Plastid</keyword>
<dbReference type="Pfam" id="PF04755">
    <property type="entry name" value="PAP_fibrillin"/>
    <property type="match status" value="1"/>
</dbReference>
<evidence type="ECO:0000313" key="4">
    <source>
        <dbReference type="EMBL" id="KAK4538272.1"/>
    </source>
</evidence>
<keyword evidence="5" id="KW-1185">Reference proteome</keyword>
<feature type="domain" description="Plastid lipid-associated protein/fibrillin conserved" evidence="3">
    <location>
        <begin position="65"/>
        <end position="255"/>
    </location>
</feature>
<comment type="subcellular location">
    <subcellularLocation>
        <location evidence="1">Plastid</location>
    </subcellularLocation>
</comment>
<sequence>MAFLVPCAPRHGRVRAANRPPPPRSGGRRAPFATRCRLETHQAPAPWSRLSPELRQQRDALARQVEELVGVDRGIFAMDGDDRRAAEKALAQLEALNPNREPLLYLNELVADRWRLLYTNLTIVGRRRALLNLSPSSRFGFAMLGELYQVVHPLPTDSSVNSGRSENIVELVVLGTHHGTYRVDADYSPDPADRARVLVQRTGTTLRPESLVELLGNERRQLIDQIFDPTGYLDITYVDELYRIGRDSCGHLFFMKRVVEAGSSE</sequence>
<dbReference type="GO" id="GO:0009536">
    <property type="term" value="C:plastid"/>
    <property type="evidence" value="ECO:0007669"/>
    <property type="project" value="UniProtKB-SubCell"/>
</dbReference>
<dbReference type="AlphaFoldDB" id="A0AAV9J105"/>
<dbReference type="InterPro" id="IPR039633">
    <property type="entry name" value="PAP"/>
</dbReference>
<organism evidence="4 5">
    <name type="scientific">Cyanidium caldarium</name>
    <name type="common">Red alga</name>
    <dbReference type="NCBI Taxonomy" id="2771"/>
    <lineage>
        <taxon>Eukaryota</taxon>
        <taxon>Rhodophyta</taxon>
        <taxon>Bangiophyceae</taxon>
        <taxon>Cyanidiales</taxon>
        <taxon>Cyanidiaceae</taxon>
        <taxon>Cyanidium</taxon>
    </lineage>
</organism>